<dbReference type="PANTHER" id="PTHR12526">
    <property type="entry name" value="GLYCOSYLTRANSFERASE"/>
    <property type="match status" value="1"/>
</dbReference>
<dbReference type="Pfam" id="PF00534">
    <property type="entry name" value="Glycos_transf_1"/>
    <property type="match status" value="1"/>
</dbReference>
<dbReference type="InterPro" id="IPR001296">
    <property type="entry name" value="Glyco_trans_1"/>
</dbReference>
<organism evidence="3 4">
    <name type="scientific">Neptunicella marina</name>
    <dbReference type="NCBI Taxonomy" id="2125989"/>
    <lineage>
        <taxon>Bacteria</taxon>
        <taxon>Pseudomonadati</taxon>
        <taxon>Pseudomonadota</taxon>
        <taxon>Gammaproteobacteria</taxon>
        <taxon>Alteromonadales</taxon>
        <taxon>Alteromonadaceae</taxon>
        <taxon>Neptunicella</taxon>
    </lineage>
</organism>
<dbReference type="Gene3D" id="3.40.50.2000">
    <property type="entry name" value="Glycogen Phosphorylase B"/>
    <property type="match status" value="2"/>
</dbReference>
<gene>
    <name evidence="3" type="ORF">H8B19_17340</name>
</gene>
<accession>A0A8J6M432</accession>
<comment type="caution">
    <text evidence="3">The sequence shown here is derived from an EMBL/GenBank/DDBJ whole genome shotgun (WGS) entry which is preliminary data.</text>
</comment>
<reference evidence="3" key="2">
    <citation type="submission" date="2020-08" db="EMBL/GenBank/DDBJ databases">
        <authorList>
            <person name="Lai Q."/>
        </authorList>
    </citation>
    <scope>NUCLEOTIDE SEQUENCE</scope>
    <source>
        <strain evidence="3">S27-2</strain>
    </source>
</reference>
<feature type="domain" description="Glycosyltransferase subfamily 4-like N-terminal" evidence="2">
    <location>
        <begin position="14"/>
        <end position="173"/>
    </location>
</feature>
<dbReference type="Proteomes" id="UP000601768">
    <property type="component" value="Unassembled WGS sequence"/>
</dbReference>
<name>A0A8J6M432_9ALTE</name>
<reference evidence="3" key="1">
    <citation type="journal article" date="2018" name="Int. J. Syst. Evol. Microbiol.">
        <title>Neptunicella marina gen. nov., sp. nov., isolated from surface seawater.</title>
        <authorList>
            <person name="Liu X."/>
            <person name="Lai Q."/>
            <person name="Du Y."/>
            <person name="Zhang X."/>
            <person name="Liu Z."/>
            <person name="Sun F."/>
            <person name="Shao Z."/>
        </authorList>
    </citation>
    <scope>NUCLEOTIDE SEQUENCE</scope>
    <source>
        <strain evidence="3">S27-2</strain>
    </source>
</reference>
<dbReference type="EMBL" id="JACNEP010000022">
    <property type="protein sequence ID" value="MBC3767647.1"/>
    <property type="molecule type" value="Genomic_DNA"/>
</dbReference>
<protein>
    <submittedName>
        <fullName evidence="3">Glycosyltransferase</fullName>
    </submittedName>
</protein>
<dbReference type="AlphaFoldDB" id="A0A8J6M432"/>
<sequence length="375" mass="40870">MKSIVIVIHDLRGGGAEKMMVRLANQLAAGGDAVTLLLLAQGGSNKAYLSPAVKLVELGCDRTLRAFMPLRRYLQQHQPDAILSALTHVNVISALCCFSLGISSRLSVSERNTFSLDKNNNRSVVMRLTYALAPWLYRWLPNPVIAVSRGVADDLITSTVVRPQDVITAPNPVINEETQQAACQPARHRWLVERPGKVIVAVGRLSAQKGFDLLLQAFSQLDNDCYLIIFGEGELRSALQQQISQAGLDARVELAGYCDNPIAEIQQADLFVLSSRFEGSPNGLVEAMSVGTPVVAFDCPHGPKEIMQNGQGTLVEYLNVNALAHAMADSLQRSHCSTLRQQIINSVQGFQASVAAAVYRKNMLVPSKHEESLCK</sequence>
<dbReference type="RefSeq" id="WP_186508283.1">
    <property type="nucleotide sequence ID" value="NZ_JACNEP010000022.1"/>
</dbReference>
<feature type="domain" description="Glycosyl transferase family 1" evidence="1">
    <location>
        <begin position="195"/>
        <end position="344"/>
    </location>
</feature>
<dbReference type="PANTHER" id="PTHR12526:SF638">
    <property type="entry name" value="SPORE COAT PROTEIN SA"/>
    <property type="match status" value="1"/>
</dbReference>
<dbReference type="Pfam" id="PF13439">
    <property type="entry name" value="Glyco_transf_4"/>
    <property type="match status" value="1"/>
</dbReference>
<dbReference type="SUPFAM" id="SSF53756">
    <property type="entry name" value="UDP-Glycosyltransferase/glycogen phosphorylase"/>
    <property type="match status" value="1"/>
</dbReference>
<dbReference type="GO" id="GO:0016757">
    <property type="term" value="F:glycosyltransferase activity"/>
    <property type="evidence" value="ECO:0007669"/>
    <property type="project" value="TreeGrafter"/>
</dbReference>
<evidence type="ECO:0000313" key="3">
    <source>
        <dbReference type="EMBL" id="MBC3767647.1"/>
    </source>
</evidence>
<proteinExistence type="predicted"/>
<keyword evidence="4" id="KW-1185">Reference proteome</keyword>
<evidence type="ECO:0000259" key="1">
    <source>
        <dbReference type="Pfam" id="PF00534"/>
    </source>
</evidence>
<dbReference type="CDD" id="cd03811">
    <property type="entry name" value="GT4_GT28_WabH-like"/>
    <property type="match status" value="1"/>
</dbReference>
<evidence type="ECO:0000259" key="2">
    <source>
        <dbReference type="Pfam" id="PF13439"/>
    </source>
</evidence>
<evidence type="ECO:0000313" key="4">
    <source>
        <dbReference type="Proteomes" id="UP000601768"/>
    </source>
</evidence>
<dbReference type="InterPro" id="IPR028098">
    <property type="entry name" value="Glyco_trans_4-like_N"/>
</dbReference>